<dbReference type="RefSeq" id="WP_166052947.1">
    <property type="nucleotide sequence ID" value="NZ_JAAMPJ010000012.1"/>
</dbReference>
<name>A0A7C9VX11_9PSEU</name>
<dbReference type="AlphaFoldDB" id="A0A7C9VX11"/>
<reference evidence="2 3" key="1">
    <citation type="submission" date="2020-03" db="EMBL/GenBank/DDBJ databases">
        <title>Isolation and identification of active actinomycetes.</title>
        <authorList>
            <person name="Sun X."/>
        </authorList>
    </citation>
    <scope>NUCLEOTIDE SEQUENCE [LARGE SCALE GENOMIC DNA]</scope>
    <source>
        <strain evidence="2 3">NEAU-D13</strain>
    </source>
</reference>
<protein>
    <submittedName>
        <fullName evidence="2">Uncharacterized protein</fullName>
    </submittedName>
</protein>
<dbReference type="EMBL" id="JAAMPJ010000012">
    <property type="protein sequence ID" value="NGY64415.1"/>
    <property type="molecule type" value="Genomic_DNA"/>
</dbReference>
<evidence type="ECO:0000313" key="3">
    <source>
        <dbReference type="Proteomes" id="UP000481360"/>
    </source>
</evidence>
<evidence type="ECO:0000313" key="2">
    <source>
        <dbReference type="EMBL" id="NGY64415.1"/>
    </source>
</evidence>
<evidence type="ECO:0000256" key="1">
    <source>
        <dbReference type="SAM" id="MobiDB-lite"/>
    </source>
</evidence>
<feature type="region of interest" description="Disordered" evidence="1">
    <location>
        <begin position="1"/>
        <end position="36"/>
    </location>
</feature>
<proteinExistence type="predicted"/>
<dbReference type="Proteomes" id="UP000481360">
    <property type="component" value="Unassembled WGS sequence"/>
</dbReference>
<organism evidence="2 3">
    <name type="scientific">Lentzea alba</name>
    <dbReference type="NCBI Taxonomy" id="2714351"/>
    <lineage>
        <taxon>Bacteria</taxon>
        <taxon>Bacillati</taxon>
        <taxon>Actinomycetota</taxon>
        <taxon>Actinomycetes</taxon>
        <taxon>Pseudonocardiales</taxon>
        <taxon>Pseudonocardiaceae</taxon>
        <taxon>Lentzea</taxon>
    </lineage>
</organism>
<keyword evidence="3" id="KW-1185">Reference proteome</keyword>
<accession>A0A7C9VX11</accession>
<sequence length="92" mass="9139">MSGLHCTMPNGETAPGKVLPAPPPVPWSAPPGLVPTNGFTHRARSCAAAAAGTAGTSARTIATTTRNAGPTRAVSTVEVAPACGRGDMRSCN</sequence>
<gene>
    <name evidence="2" type="ORF">G7043_36445</name>
</gene>
<comment type="caution">
    <text evidence="2">The sequence shown here is derived from an EMBL/GenBank/DDBJ whole genome shotgun (WGS) entry which is preliminary data.</text>
</comment>
<feature type="compositionally biased region" description="Pro residues" evidence="1">
    <location>
        <begin position="20"/>
        <end position="33"/>
    </location>
</feature>